<organism evidence="1 2">
    <name type="scientific">Panagrolaimus sp. ES5</name>
    <dbReference type="NCBI Taxonomy" id="591445"/>
    <lineage>
        <taxon>Eukaryota</taxon>
        <taxon>Metazoa</taxon>
        <taxon>Ecdysozoa</taxon>
        <taxon>Nematoda</taxon>
        <taxon>Chromadorea</taxon>
        <taxon>Rhabditida</taxon>
        <taxon>Tylenchina</taxon>
        <taxon>Panagrolaimomorpha</taxon>
        <taxon>Panagrolaimoidea</taxon>
        <taxon>Panagrolaimidae</taxon>
        <taxon>Panagrolaimus</taxon>
    </lineage>
</organism>
<dbReference type="Proteomes" id="UP000887579">
    <property type="component" value="Unplaced"/>
</dbReference>
<evidence type="ECO:0000313" key="1">
    <source>
        <dbReference type="Proteomes" id="UP000887579"/>
    </source>
</evidence>
<reference evidence="2" key="1">
    <citation type="submission" date="2022-11" db="UniProtKB">
        <authorList>
            <consortium name="WormBaseParasite"/>
        </authorList>
    </citation>
    <scope>IDENTIFICATION</scope>
</reference>
<accession>A0AC34FXR6</accession>
<proteinExistence type="predicted"/>
<dbReference type="WBParaSite" id="ES5_v2.g22141.t1">
    <property type="protein sequence ID" value="ES5_v2.g22141.t1"/>
    <property type="gene ID" value="ES5_v2.g22141"/>
</dbReference>
<sequence>NEEYTRLKELVLGVEEALIIKNKAGLQIQADLNKSSCYESEHYFEYQKRDDSPRSYPAGDNRLCDGHQRDADKIIVQSNRTKVERYNPPLLSPSNTPYVCWRCKNPGHYANDCPEPFEQGIREVKGIDDVGMNGIISVDNIAEIEEDLPLFGKKTMLDVYLDGVKVSAMLDSGACASVISEAAIGNILRQRPKGVRQIFEEDPRSFLHKKLISANGTSLTVINYLRMPISWGSYPPKIVKFFVVPELQQGVLVGTNVLQHDVCWIEALKIAMKGDSSNSGYCNEKVKNGIGVVVPQNMIVDDTAREKCIPLYRDNVKIVPCFCKTFIVSNDMNEAQHCSKKMDTVAQDETQLQIKKRRKRCRRHARDPKEPLKEKNRAIVLKDNAFQNAYCNDAGKTSTHAITNINGMESSEPADRVHYGRRRTFYNSNYVFARGSTHIHRVRDDFKNAHGLIKSSADADPNWRNLHRVSGVKSFQETPHSHCADQSNRRLVKEQ</sequence>
<protein>
    <submittedName>
        <fullName evidence="2">CCHC-type domain-containing protein</fullName>
    </submittedName>
</protein>
<evidence type="ECO:0000313" key="2">
    <source>
        <dbReference type="WBParaSite" id="ES5_v2.g22141.t1"/>
    </source>
</evidence>
<name>A0AC34FXR6_9BILA</name>